<evidence type="ECO:0000313" key="4">
    <source>
        <dbReference type="EMBL" id="PKS13025.1"/>
    </source>
</evidence>
<dbReference type="SUPFAM" id="SSF101690">
    <property type="entry name" value="PAZ domain"/>
    <property type="match status" value="1"/>
</dbReference>
<dbReference type="PANTHER" id="PTHR22891">
    <property type="entry name" value="EUKARYOTIC TRANSLATION INITIATION FACTOR 2C"/>
    <property type="match status" value="1"/>
</dbReference>
<dbReference type="SUPFAM" id="SSF53098">
    <property type="entry name" value="Ribonuclease H-like"/>
    <property type="match status" value="1"/>
</dbReference>
<dbReference type="InParanoid" id="A0A2N3NKP7"/>
<evidence type="ECO:0000256" key="1">
    <source>
        <dbReference type="SAM" id="MobiDB-lite"/>
    </source>
</evidence>
<dbReference type="SMART" id="SM00950">
    <property type="entry name" value="Piwi"/>
    <property type="match status" value="1"/>
</dbReference>
<dbReference type="InterPro" id="IPR012337">
    <property type="entry name" value="RNaseH-like_sf"/>
</dbReference>
<dbReference type="Pfam" id="PF02171">
    <property type="entry name" value="Piwi"/>
    <property type="match status" value="1"/>
</dbReference>
<dbReference type="Gene3D" id="3.40.50.2300">
    <property type="match status" value="1"/>
</dbReference>
<feature type="domain" description="PAZ" evidence="2">
    <location>
        <begin position="328"/>
        <end position="442"/>
    </location>
</feature>
<evidence type="ECO:0000259" key="3">
    <source>
        <dbReference type="PROSITE" id="PS50822"/>
    </source>
</evidence>
<comment type="caution">
    <text evidence="4">The sequence shown here is derived from an EMBL/GenBank/DDBJ whole genome shotgun (WGS) entry which is preliminary data.</text>
</comment>
<dbReference type="Gene3D" id="2.170.260.10">
    <property type="entry name" value="paz domain"/>
    <property type="match status" value="1"/>
</dbReference>
<dbReference type="GO" id="GO:0003723">
    <property type="term" value="F:RNA binding"/>
    <property type="evidence" value="ECO:0007669"/>
    <property type="project" value="InterPro"/>
</dbReference>
<dbReference type="CDD" id="cd04657">
    <property type="entry name" value="Piwi_ago-like"/>
    <property type="match status" value="1"/>
</dbReference>
<dbReference type="InterPro" id="IPR036085">
    <property type="entry name" value="PAZ_dom_sf"/>
</dbReference>
<keyword evidence="5" id="KW-1185">Reference proteome</keyword>
<name>A0A2N3NKP7_9PEZI</name>
<evidence type="ECO:0000313" key="5">
    <source>
        <dbReference type="Proteomes" id="UP000233524"/>
    </source>
</evidence>
<dbReference type="Pfam" id="PF16488">
    <property type="entry name" value="ArgoL2"/>
    <property type="match status" value="1"/>
</dbReference>
<dbReference type="InterPro" id="IPR032473">
    <property type="entry name" value="Argonaute_Mid_dom"/>
</dbReference>
<dbReference type="Gene3D" id="3.30.420.10">
    <property type="entry name" value="Ribonuclease H-like superfamily/Ribonuclease H"/>
    <property type="match status" value="1"/>
</dbReference>
<gene>
    <name evidence="4" type="ORF">jhhlp_000366</name>
</gene>
<dbReference type="OrthoDB" id="10252740at2759"/>
<dbReference type="Pfam" id="PF08699">
    <property type="entry name" value="ArgoL1"/>
    <property type="match status" value="1"/>
</dbReference>
<dbReference type="Pfam" id="PF16487">
    <property type="entry name" value="ArgoMid"/>
    <property type="match status" value="1"/>
</dbReference>
<dbReference type="AlphaFoldDB" id="A0A2N3NKP7"/>
<dbReference type="STRING" id="41688.A0A2N3NKP7"/>
<dbReference type="InterPro" id="IPR014811">
    <property type="entry name" value="ArgoL1"/>
</dbReference>
<feature type="domain" description="Piwi" evidence="3">
    <location>
        <begin position="612"/>
        <end position="911"/>
    </location>
</feature>
<dbReference type="InterPro" id="IPR032472">
    <property type="entry name" value="ArgoL2"/>
</dbReference>
<dbReference type="InterPro" id="IPR003165">
    <property type="entry name" value="Piwi"/>
</dbReference>
<dbReference type="PROSITE" id="PS50822">
    <property type="entry name" value="PIWI"/>
    <property type="match status" value="1"/>
</dbReference>
<dbReference type="VEuPathDB" id="FungiDB:jhhlp_000366"/>
<dbReference type="Pfam" id="PF02170">
    <property type="entry name" value="PAZ"/>
    <property type="match status" value="1"/>
</dbReference>
<dbReference type="InterPro" id="IPR032474">
    <property type="entry name" value="Argonaute_N"/>
</dbReference>
<evidence type="ECO:0000259" key="2">
    <source>
        <dbReference type="PROSITE" id="PS50821"/>
    </source>
</evidence>
<dbReference type="InterPro" id="IPR036397">
    <property type="entry name" value="RNaseH_sf"/>
</dbReference>
<dbReference type="EMBL" id="NLAX01000002">
    <property type="protein sequence ID" value="PKS13025.1"/>
    <property type="molecule type" value="Genomic_DNA"/>
</dbReference>
<organism evidence="4 5">
    <name type="scientific">Lomentospora prolificans</name>
    <dbReference type="NCBI Taxonomy" id="41688"/>
    <lineage>
        <taxon>Eukaryota</taxon>
        <taxon>Fungi</taxon>
        <taxon>Dikarya</taxon>
        <taxon>Ascomycota</taxon>
        <taxon>Pezizomycotina</taxon>
        <taxon>Sordariomycetes</taxon>
        <taxon>Hypocreomycetidae</taxon>
        <taxon>Microascales</taxon>
        <taxon>Microascaceae</taxon>
        <taxon>Lomentospora</taxon>
    </lineage>
</organism>
<dbReference type="Pfam" id="PF16486">
    <property type="entry name" value="ArgoN"/>
    <property type="match status" value="1"/>
</dbReference>
<dbReference type="Proteomes" id="UP000233524">
    <property type="component" value="Unassembled WGS sequence"/>
</dbReference>
<proteinExistence type="predicted"/>
<evidence type="ECO:0008006" key="6">
    <source>
        <dbReference type="Google" id="ProtNLM"/>
    </source>
</evidence>
<dbReference type="PROSITE" id="PS50821">
    <property type="entry name" value="PAZ"/>
    <property type="match status" value="1"/>
</dbReference>
<dbReference type="SMART" id="SM01163">
    <property type="entry name" value="DUF1785"/>
    <property type="match status" value="1"/>
</dbReference>
<dbReference type="InterPro" id="IPR003100">
    <property type="entry name" value="PAZ_dom"/>
</dbReference>
<sequence length="974" mass="110507">MGSPPHPGSQAGSSPLGSPLRGRSPALSRAGSTSGSPSAEKGKTPFGRGMGYDPAKPEQIPKNKFNSRVDLPPEAYMKEPIDNRFTKRPGFNTTGRVISVDVNQFAVTSINQSLKIYQYDISVTPVPKTERAVLLKCWNHTQVKAALAKYRGKWLYDGNKLACLFKHDEIRLHLDLDEGRPNNRGNNKVYFLMKKTTHIEMSALRAYLQGRSAWDNSVLECMNFLDHLIRQWPSERLLAIKRNFYSHEEMCRPLSGFNEVAIGAYASIRLCQSNQSGGTGLGVNVDIVNTAMWTGGQSLYQLINAYLPTVDRNYLSGSDISRVKSLRPVVDREGQLKPSPAFLSLKRFHKLKFTMTHQEDRARIGRGEGKEHTLYRFVWDPRYGPNGATAKNVRFEYDGRMVSVYEYFELRYRYQILFPQLPVIETTKKGCFVPLEVCWVKPMQRFPFKLGSRQTADMIRIAVTRPPVRKANIMQRFATLDYHNDPYLQQYGIKINSHFMKTEARLLKPPVIQFGNTKAEPGTSGRWDLRGKKFFKANSRELKVWGFVIFADVQESVVTLFSRAFQQAYTGHGGVIKGKPMIFNASKKPDCAAAFKDAHKEWQEKGKGPVDLMFCVLSKQGEDLYNRLKKSADCRFAVLTQMLIVDHVVKNNPQYHSNVCMKVNAKLGGATSRIFGQGTNPFYKVTTMVLGVDVSHSSPGIDAPSMASMVMSVDPDACRYAAAVETNGYKVELLMRSNINVFFQRLIPLFKEGVRNKPEHIYYFRDGVSEGQFAQVIEYEVNEMRDCLKTYGIEAKFTVIVATKRHHIRFFPDRVSGDRNSNPLPGTLVERTVTHPFHWDFYLCSHVAIQGTARPVHYHVILDEADCKPDDLQRMIYEQCYMYARSTTSVSLHPAVYYAHLASGRARTHEVIPTSYGLRTGGEAVREAIRTQAEGDTVWNPPRPTESRPLLAMGIDQDTHRTNKKFFPSTMWYI</sequence>
<accession>A0A2N3NKP7</accession>
<reference evidence="4 5" key="1">
    <citation type="journal article" date="2017" name="G3 (Bethesda)">
        <title>First Draft Genome Sequence of the Pathogenic Fungus Lomentospora prolificans (Formerly Scedosporium prolificans).</title>
        <authorList>
            <person name="Luo R."/>
            <person name="Zimin A."/>
            <person name="Workman R."/>
            <person name="Fan Y."/>
            <person name="Pertea G."/>
            <person name="Grossman N."/>
            <person name="Wear M.P."/>
            <person name="Jia B."/>
            <person name="Miller H."/>
            <person name="Casadevall A."/>
            <person name="Timp W."/>
            <person name="Zhang S.X."/>
            <person name="Salzberg S.L."/>
        </authorList>
    </citation>
    <scope>NUCLEOTIDE SEQUENCE [LARGE SCALE GENOMIC DNA]</scope>
    <source>
        <strain evidence="4 5">JHH-5317</strain>
    </source>
</reference>
<protein>
    <recommendedName>
        <fullName evidence="6">Piwi domain-containing protein</fullName>
    </recommendedName>
</protein>
<feature type="region of interest" description="Disordered" evidence="1">
    <location>
        <begin position="1"/>
        <end position="72"/>
    </location>
</feature>
<dbReference type="CDD" id="cd02846">
    <property type="entry name" value="PAZ_argonaute_like"/>
    <property type="match status" value="1"/>
</dbReference>
<dbReference type="InterPro" id="IPR045246">
    <property type="entry name" value="Piwi_ago-like"/>
</dbReference>